<proteinExistence type="predicted"/>
<evidence type="ECO:0000313" key="1">
    <source>
        <dbReference type="EMBL" id="ALA59339.1"/>
    </source>
</evidence>
<dbReference type="PATRIC" id="fig|42253.5.peg.2904"/>
<dbReference type="KEGG" id="nmv:NITMOv2_2934"/>
<protein>
    <recommendedName>
        <fullName evidence="3">Transposase</fullName>
    </recommendedName>
</protein>
<sequence length="67" mass="7521">MQEVARPLSLRATPTLRERSRLPGIPNTLADPSKESVLQRIIAYNEDDCRAMVAVKGYFEQASMRDG</sequence>
<dbReference type="EMBL" id="CP011801">
    <property type="protein sequence ID" value="ALA59339.1"/>
    <property type="molecule type" value="Genomic_DNA"/>
</dbReference>
<dbReference type="AlphaFoldDB" id="A0A0K2GEP6"/>
<dbReference type="Proteomes" id="UP000069205">
    <property type="component" value="Chromosome"/>
</dbReference>
<gene>
    <name evidence="1" type="ORF">NITMOv2_2934</name>
</gene>
<organism evidence="1 2">
    <name type="scientific">Nitrospira moscoviensis</name>
    <dbReference type="NCBI Taxonomy" id="42253"/>
    <lineage>
        <taxon>Bacteria</taxon>
        <taxon>Pseudomonadati</taxon>
        <taxon>Nitrospirota</taxon>
        <taxon>Nitrospiria</taxon>
        <taxon>Nitrospirales</taxon>
        <taxon>Nitrospiraceae</taxon>
        <taxon>Nitrospira</taxon>
    </lineage>
</organism>
<reference evidence="1 2" key="1">
    <citation type="journal article" date="2015" name="Proc. Natl. Acad. Sci. U.S.A.">
        <title>Expanded metabolic versatility of ubiquitous nitrite-oxidizing bacteria from the genus Nitrospira.</title>
        <authorList>
            <person name="Koch H."/>
            <person name="Lucker S."/>
            <person name="Albertsen M."/>
            <person name="Kitzinger K."/>
            <person name="Herbold C."/>
            <person name="Spieck E."/>
            <person name="Nielsen P.H."/>
            <person name="Wagner M."/>
            <person name="Daims H."/>
        </authorList>
    </citation>
    <scope>NUCLEOTIDE SEQUENCE [LARGE SCALE GENOMIC DNA]</scope>
    <source>
        <strain evidence="1 2">NSP M-1</strain>
    </source>
</reference>
<dbReference type="STRING" id="42253.NITMOv2_2934"/>
<keyword evidence="2" id="KW-1185">Reference proteome</keyword>
<name>A0A0K2GEP6_NITMO</name>
<evidence type="ECO:0008006" key="3">
    <source>
        <dbReference type="Google" id="ProtNLM"/>
    </source>
</evidence>
<accession>A0A0K2GEP6</accession>
<evidence type="ECO:0000313" key="2">
    <source>
        <dbReference type="Proteomes" id="UP000069205"/>
    </source>
</evidence>